<dbReference type="FunFam" id="3.30.930.10:FF:000013">
    <property type="entry name" value="Aspartate--tRNA ligase, cytoplasmic"/>
    <property type="match status" value="1"/>
</dbReference>
<dbReference type="CDD" id="cd04320">
    <property type="entry name" value="AspRS_cyto_N"/>
    <property type="match status" value="1"/>
</dbReference>
<dbReference type="OrthoDB" id="372395at2759"/>
<evidence type="ECO:0000256" key="10">
    <source>
        <dbReference type="ARBA" id="ARBA00023146"/>
    </source>
</evidence>
<dbReference type="InterPro" id="IPR006195">
    <property type="entry name" value="aa-tRNA-synth_II"/>
</dbReference>
<evidence type="ECO:0000313" key="16">
    <source>
        <dbReference type="Proteomes" id="UP000053317"/>
    </source>
</evidence>
<evidence type="ECO:0000256" key="3">
    <source>
        <dbReference type="ARBA" id="ARBA00012841"/>
    </source>
</evidence>
<dbReference type="InterPro" id="IPR012340">
    <property type="entry name" value="NA-bd_OB-fold"/>
</dbReference>
<keyword evidence="9" id="KW-0648">Protein biosynthesis</keyword>
<dbReference type="GO" id="GO:0006422">
    <property type="term" value="P:aspartyl-tRNA aminoacylation"/>
    <property type="evidence" value="ECO:0007669"/>
    <property type="project" value="InterPro"/>
</dbReference>
<dbReference type="CDD" id="cd00776">
    <property type="entry name" value="AsxRS_core"/>
    <property type="match status" value="1"/>
</dbReference>
<feature type="domain" description="Aminoacyl-transfer RNA synthetases class-II family profile" evidence="14">
    <location>
        <begin position="299"/>
        <end position="602"/>
    </location>
</feature>
<evidence type="ECO:0000256" key="4">
    <source>
        <dbReference type="ARBA" id="ARBA00018853"/>
    </source>
</evidence>
<keyword evidence="6" id="KW-0436">Ligase</keyword>
<dbReference type="GO" id="GO:0003723">
    <property type="term" value="F:RNA binding"/>
    <property type="evidence" value="ECO:0007669"/>
    <property type="project" value="TreeGrafter"/>
</dbReference>
<keyword evidence="7" id="KW-0547">Nucleotide-binding</keyword>
<dbReference type="PROSITE" id="PS50862">
    <property type="entry name" value="AA_TRNA_LIGASE_II"/>
    <property type="match status" value="1"/>
</dbReference>
<sequence>MSGVSRSMSVKKALSRVIPTLDDERNRDRNKSPASPESGSSSPHPWKRRSIAAVFSRETWASSSDDVSSDDASSENLSKNAQKKQRKKIERESRSRLSVEQNDDTQSRLKEKLEEAEKSETAEMRAKYGELPLIQSTHRGTDERIKVNTITEDMLGKEICFRARLHVVRNMSSKLTFLVFRQQIDTIQGVLHEVPGQKSILFLHWAERLRTGSIVLVKGTLKKPDVPVKSATIHNLEVQIAELHEIVRREASVPFSVYEAELATGAEGTTEGRHSHIPDRTRLLNRILDLRTGHSQAIFRIQSGIQNLFRATLDEHGFIEIHTPKLQGAGTESGASVFKVGYFGRDAFLAQSPQLGKQMAIASDFERVYEIGAIFRAENSNTHRHLTEYTGLDLEMAIEEHYHEALDVIDATLKNIFAGVYKRYRKEIDVIKEQFPHEDLVWLDKTPVIPFVDAIKILTDSGWLDEEGNPPDPLEDLHTRDEIRLGQLMKEKYGTDYYILDKFPRSARPFYTMPSPDDDRYTNSFDIFVRGQEIISGGQRIHEPRLLEENIRQTGIDPAVMEDYLEGFRWGAPPHAGCGVGLERILMLILQLGNIRLASMFPRDPKSFPPKPVVEKLRYPDADTLHPVWARKKEHGELEIEHVLPPLADLIANYGDATQTSWGDDRFKIWRHHDTGAAVAYVPSHSYAILPGDPLCDPSQYFKVSTAFLHFLKKETKLKPIWVLCSAQLEEVLGERLGWKTLSCTVEERVDTEKNRAANDSEIQKKIRHAQSEGVKIIEMPEGKPIPDDIKARCNKRVKDWQANRKGTQIHLSDIHLFHDEDHRRYFIAEDKTGEICGIAVLCWLAPRYGMQAKYCLDFPGSPSGTIEWITTHAITAAAQMGVKSVTFGGGASNHLVPGHHISGAKIRVLSHTYDAIVKQFNLNKKTEFRAKMGAEEDPSYIAYPPHGLGSRGIRAIMNFFED</sequence>
<dbReference type="HAMAP" id="MF_02075">
    <property type="entry name" value="Asp_tRNA_synth_type2"/>
    <property type="match status" value="1"/>
</dbReference>
<dbReference type="EC" id="6.1.1.12" evidence="3"/>
<evidence type="ECO:0000256" key="8">
    <source>
        <dbReference type="ARBA" id="ARBA00022840"/>
    </source>
</evidence>
<comment type="caution">
    <text evidence="15">The sequence shown here is derived from an EMBL/GenBank/DDBJ whole genome shotgun (WGS) entry which is preliminary data.</text>
</comment>
<dbReference type="NCBIfam" id="NF003483">
    <property type="entry name" value="PRK05159.1"/>
    <property type="match status" value="1"/>
</dbReference>
<dbReference type="Gene3D" id="2.40.50.140">
    <property type="entry name" value="Nucleic acid-binding proteins"/>
    <property type="match status" value="1"/>
</dbReference>
<keyword evidence="16" id="KW-1185">Reference proteome</keyword>
<dbReference type="AlphaFoldDB" id="A0A0G2EYJ0"/>
<feature type="region of interest" description="Disordered" evidence="13">
    <location>
        <begin position="1"/>
        <end position="122"/>
    </location>
</feature>
<comment type="catalytic activity">
    <reaction evidence="12">
        <text>tRNA(Asp) + L-aspartate + ATP = L-aspartyl-tRNA(Asp) + AMP + diphosphate</text>
        <dbReference type="Rhea" id="RHEA:19649"/>
        <dbReference type="Rhea" id="RHEA-COMP:9660"/>
        <dbReference type="Rhea" id="RHEA-COMP:9678"/>
        <dbReference type="ChEBI" id="CHEBI:29991"/>
        <dbReference type="ChEBI" id="CHEBI:30616"/>
        <dbReference type="ChEBI" id="CHEBI:33019"/>
        <dbReference type="ChEBI" id="CHEBI:78442"/>
        <dbReference type="ChEBI" id="CHEBI:78516"/>
        <dbReference type="ChEBI" id="CHEBI:456215"/>
        <dbReference type="EC" id="6.1.1.12"/>
    </reaction>
</comment>
<evidence type="ECO:0000256" key="12">
    <source>
        <dbReference type="ARBA" id="ARBA00047904"/>
    </source>
</evidence>
<keyword evidence="5" id="KW-0963">Cytoplasm</keyword>
<dbReference type="SUPFAM" id="SSF55681">
    <property type="entry name" value="Class II aaRS and biotin synthetases"/>
    <property type="match status" value="1"/>
</dbReference>
<keyword evidence="10" id="KW-0030">Aminoacyl-tRNA synthetase</keyword>
<dbReference type="GO" id="GO:0017101">
    <property type="term" value="C:aminoacyl-tRNA synthetase multienzyme complex"/>
    <property type="evidence" value="ECO:0007669"/>
    <property type="project" value="TreeGrafter"/>
</dbReference>
<dbReference type="FunFam" id="2.40.50.140:FF:000132">
    <property type="entry name" value="Aspartyl-tRNA synthetase, cytoplasmic"/>
    <property type="match status" value="1"/>
</dbReference>
<dbReference type="GO" id="GO:0004815">
    <property type="term" value="F:aspartate-tRNA ligase activity"/>
    <property type="evidence" value="ECO:0007669"/>
    <property type="project" value="UniProtKB-EC"/>
</dbReference>
<dbReference type="NCBIfam" id="TIGR00458">
    <property type="entry name" value="aspS_nondisc"/>
    <property type="match status" value="1"/>
</dbReference>
<dbReference type="InterPro" id="IPR004364">
    <property type="entry name" value="Aa-tRNA-synt_II"/>
</dbReference>
<evidence type="ECO:0000256" key="6">
    <source>
        <dbReference type="ARBA" id="ARBA00022598"/>
    </source>
</evidence>
<comment type="similarity">
    <text evidence="2">Belongs to the class-II aminoacyl-tRNA synthetase family. Type 2 subfamily.</text>
</comment>
<evidence type="ECO:0000256" key="5">
    <source>
        <dbReference type="ARBA" id="ARBA00022490"/>
    </source>
</evidence>
<evidence type="ECO:0000256" key="9">
    <source>
        <dbReference type="ARBA" id="ARBA00022917"/>
    </source>
</evidence>
<organism evidence="15 16">
    <name type="scientific">Phaeomoniella chlamydospora</name>
    <name type="common">Phaeoacremonium chlamydosporum</name>
    <dbReference type="NCBI Taxonomy" id="158046"/>
    <lineage>
        <taxon>Eukaryota</taxon>
        <taxon>Fungi</taxon>
        <taxon>Dikarya</taxon>
        <taxon>Ascomycota</taxon>
        <taxon>Pezizomycotina</taxon>
        <taxon>Eurotiomycetes</taxon>
        <taxon>Chaetothyriomycetidae</taxon>
        <taxon>Phaeomoniellales</taxon>
        <taxon>Phaeomoniellaceae</taxon>
        <taxon>Phaeomoniella</taxon>
    </lineage>
</organism>
<dbReference type="InterPro" id="IPR024320">
    <property type="entry name" value="LPG_synthase_C"/>
</dbReference>
<dbReference type="PRINTS" id="PR01042">
    <property type="entry name" value="TRNASYNTHASP"/>
</dbReference>
<comment type="subcellular location">
    <subcellularLocation>
        <location evidence="1">Cytoplasm</location>
    </subcellularLocation>
</comment>
<evidence type="ECO:0000256" key="13">
    <source>
        <dbReference type="SAM" id="MobiDB-lite"/>
    </source>
</evidence>
<dbReference type="EMBL" id="LCWF01000027">
    <property type="protein sequence ID" value="KKY27219.1"/>
    <property type="molecule type" value="Genomic_DNA"/>
</dbReference>
<reference evidence="15 16" key="2">
    <citation type="submission" date="2015-05" db="EMBL/GenBank/DDBJ databases">
        <authorList>
            <person name="Morales-Cruz A."/>
            <person name="Amrine K.C."/>
            <person name="Cantu D."/>
        </authorList>
    </citation>
    <scope>NUCLEOTIDE SEQUENCE [LARGE SCALE GENOMIC DNA]</scope>
    <source>
        <strain evidence="15">UCRPC4</strain>
    </source>
</reference>
<dbReference type="GO" id="GO:0005524">
    <property type="term" value="F:ATP binding"/>
    <property type="evidence" value="ECO:0007669"/>
    <property type="project" value="UniProtKB-KW"/>
</dbReference>
<accession>A0A0G2EYJ0</accession>
<proteinExistence type="inferred from homology"/>
<gene>
    <name evidence="15" type="ORF">UCRPC4_g01202</name>
</gene>
<feature type="compositionally biased region" description="Basic and acidic residues" evidence="13">
    <location>
        <begin position="22"/>
        <end position="31"/>
    </location>
</feature>
<dbReference type="PANTHER" id="PTHR43450">
    <property type="entry name" value="ASPARTYL-TRNA SYNTHETASE"/>
    <property type="match status" value="1"/>
</dbReference>
<dbReference type="PANTHER" id="PTHR43450:SF2">
    <property type="entry name" value="ASPARTATE--TRNA LIGASE"/>
    <property type="match status" value="1"/>
</dbReference>
<evidence type="ECO:0000256" key="11">
    <source>
        <dbReference type="ARBA" id="ARBA00033155"/>
    </source>
</evidence>
<dbReference type="Proteomes" id="UP000053317">
    <property type="component" value="Unassembled WGS sequence"/>
</dbReference>
<name>A0A0G2EYJ0_PHACM</name>
<dbReference type="InterPro" id="IPR004523">
    <property type="entry name" value="Asp-tRNA_synthase_2"/>
</dbReference>
<feature type="compositionally biased region" description="Low complexity" evidence="13">
    <location>
        <begin position="32"/>
        <end position="44"/>
    </location>
</feature>
<dbReference type="Pfam" id="PF00152">
    <property type="entry name" value="tRNA-synt_2"/>
    <property type="match status" value="1"/>
</dbReference>
<evidence type="ECO:0000259" key="14">
    <source>
        <dbReference type="PROSITE" id="PS50862"/>
    </source>
</evidence>
<evidence type="ECO:0000256" key="1">
    <source>
        <dbReference type="ARBA" id="ARBA00004496"/>
    </source>
</evidence>
<dbReference type="Gene3D" id="3.30.930.10">
    <property type="entry name" value="Bira Bifunctional Protein, Domain 2"/>
    <property type="match status" value="1"/>
</dbReference>
<protein>
    <recommendedName>
        <fullName evidence="4">Aspartate--tRNA ligase, cytoplasmic</fullName>
        <ecNumber evidence="3">6.1.1.12</ecNumber>
    </recommendedName>
    <alternativeName>
        <fullName evidence="11">Aspartyl-tRNA synthetase</fullName>
    </alternativeName>
</protein>
<feature type="compositionally biased region" description="Basic and acidic residues" evidence="13">
    <location>
        <begin position="105"/>
        <end position="122"/>
    </location>
</feature>
<dbReference type="GO" id="GO:0005829">
    <property type="term" value="C:cytosol"/>
    <property type="evidence" value="ECO:0007669"/>
    <property type="project" value="TreeGrafter"/>
</dbReference>
<evidence type="ECO:0000256" key="7">
    <source>
        <dbReference type="ARBA" id="ARBA00022741"/>
    </source>
</evidence>
<dbReference type="Pfam" id="PF09924">
    <property type="entry name" value="LPG_synthase_C"/>
    <property type="match status" value="1"/>
</dbReference>
<evidence type="ECO:0000256" key="2">
    <source>
        <dbReference type="ARBA" id="ARBA00005312"/>
    </source>
</evidence>
<evidence type="ECO:0000313" key="15">
    <source>
        <dbReference type="EMBL" id="KKY27219.1"/>
    </source>
</evidence>
<keyword evidence="8" id="KW-0067">ATP-binding</keyword>
<dbReference type="SUPFAM" id="SSF50249">
    <property type="entry name" value="Nucleic acid-binding proteins"/>
    <property type="match status" value="1"/>
</dbReference>
<dbReference type="InterPro" id="IPR002312">
    <property type="entry name" value="Asp/Asn-tRNA-synth_IIb"/>
</dbReference>
<reference evidence="15 16" key="1">
    <citation type="submission" date="2015-05" db="EMBL/GenBank/DDBJ databases">
        <title>Distinctive expansion of gene families associated with plant cell wall degradation and secondary metabolism in the genomes of grapevine trunk pathogens.</title>
        <authorList>
            <person name="Lawrence D.P."/>
            <person name="Travadon R."/>
            <person name="Rolshausen P.E."/>
            <person name="Baumgartner K."/>
        </authorList>
    </citation>
    <scope>NUCLEOTIDE SEQUENCE [LARGE SCALE GENOMIC DNA]</scope>
    <source>
        <strain evidence="15">UCRPC4</strain>
    </source>
</reference>
<dbReference type="InterPro" id="IPR045864">
    <property type="entry name" value="aa-tRNA-synth_II/BPL/LPL"/>
</dbReference>